<evidence type="ECO:0000313" key="1">
    <source>
        <dbReference type="EMBL" id="MBU3854623.1"/>
    </source>
</evidence>
<protein>
    <submittedName>
        <fullName evidence="1">Nucleotidyl transferase AbiEii/AbiGii toxin family protein</fullName>
    </submittedName>
</protein>
<evidence type="ECO:0000313" key="2">
    <source>
        <dbReference type="Proteomes" id="UP000823865"/>
    </source>
</evidence>
<dbReference type="InterPro" id="IPR014942">
    <property type="entry name" value="AbiEii"/>
</dbReference>
<organism evidence="1 2">
    <name type="scientific">Candidatus Paraprevotella stercoravium</name>
    <dbReference type="NCBI Taxonomy" id="2838725"/>
    <lineage>
        <taxon>Bacteria</taxon>
        <taxon>Pseudomonadati</taxon>
        <taxon>Bacteroidota</taxon>
        <taxon>Bacteroidia</taxon>
        <taxon>Bacteroidales</taxon>
        <taxon>Prevotellaceae</taxon>
        <taxon>Paraprevotella</taxon>
    </lineage>
</organism>
<accession>A0A9E2LCQ8</accession>
<dbReference type="Pfam" id="PF08843">
    <property type="entry name" value="AbiEii"/>
    <property type="match status" value="1"/>
</dbReference>
<feature type="non-terminal residue" evidence="1">
    <location>
        <position position="215"/>
    </location>
</feature>
<gene>
    <name evidence="1" type="ORF">H9789_12570</name>
</gene>
<dbReference type="EMBL" id="JAHLFU010000260">
    <property type="protein sequence ID" value="MBU3854623.1"/>
    <property type="molecule type" value="Genomic_DNA"/>
</dbReference>
<dbReference type="Proteomes" id="UP000823865">
    <property type="component" value="Unassembled WGS sequence"/>
</dbReference>
<proteinExistence type="predicted"/>
<sequence length="215" mass="24553">MLDHVSSWKNITPESVEKDWWVTAVLKCVFELTAAPYMYFKGGTSLSKGWNLIDRFSEDIDIALYRDFFLNELHKSCAACTTNNQIMNLRKVSRDYVTTDLKAELEERLKTDGLSGIRIEAVTTRQTSEGEKPIDHDSDPTVLNVHYKSILSPTDKYVRPVVKIEISCLSLKEPYQPKAIRSIISERFPDEDTQTASTIPTVLPTRTFLEKAFLL</sequence>
<keyword evidence="1" id="KW-0808">Transferase</keyword>
<reference evidence="1" key="1">
    <citation type="journal article" date="2021" name="PeerJ">
        <title>Extensive microbial diversity within the chicken gut microbiome revealed by metagenomics and culture.</title>
        <authorList>
            <person name="Gilroy R."/>
            <person name="Ravi A."/>
            <person name="Getino M."/>
            <person name="Pursley I."/>
            <person name="Horton D.L."/>
            <person name="Alikhan N.F."/>
            <person name="Baker D."/>
            <person name="Gharbi K."/>
            <person name="Hall N."/>
            <person name="Watson M."/>
            <person name="Adriaenssens E.M."/>
            <person name="Foster-Nyarko E."/>
            <person name="Jarju S."/>
            <person name="Secka A."/>
            <person name="Antonio M."/>
            <person name="Oren A."/>
            <person name="Chaudhuri R.R."/>
            <person name="La Ragione R."/>
            <person name="Hildebrand F."/>
            <person name="Pallen M.J."/>
        </authorList>
    </citation>
    <scope>NUCLEOTIDE SEQUENCE</scope>
    <source>
        <strain evidence="1">G3-2149</strain>
    </source>
</reference>
<comment type="caution">
    <text evidence="1">The sequence shown here is derived from an EMBL/GenBank/DDBJ whole genome shotgun (WGS) entry which is preliminary data.</text>
</comment>
<dbReference type="AlphaFoldDB" id="A0A9E2LCQ8"/>
<dbReference type="Gene3D" id="3.10.450.620">
    <property type="entry name" value="JHP933, nucleotidyltransferase-like core domain"/>
    <property type="match status" value="1"/>
</dbReference>
<dbReference type="GO" id="GO:0016740">
    <property type="term" value="F:transferase activity"/>
    <property type="evidence" value="ECO:0007669"/>
    <property type="project" value="UniProtKB-KW"/>
</dbReference>
<reference evidence="1" key="2">
    <citation type="submission" date="2021-04" db="EMBL/GenBank/DDBJ databases">
        <authorList>
            <person name="Gilroy R."/>
        </authorList>
    </citation>
    <scope>NUCLEOTIDE SEQUENCE</scope>
    <source>
        <strain evidence="1">G3-2149</strain>
    </source>
</reference>
<name>A0A9E2LCQ8_9BACT</name>